<comment type="caution">
    <text evidence="1">The sequence shown here is derived from an EMBL/GenBank/DDBJ whole genome shotgun (WGS) entry which is preliminary data.</text>
</comment>
<evidence type="ECO:0000313" key="1">
    <source>
        <dbReference type="EMBL" id="NHE59035.1"/>
    </source>
</evidence>
<sequence length="443" mass="49357">MRVFFKVLIGLVVFLILLAAGSITSVDWTPYQEKPYYKETMGFLDTLSLSGSDQGYLLGGWARANITPDDPVPLVAYRPRGNYEFVQDSSFVKTIILGNHDFKVAFINYELLIVHPEMAKTITEAIQQKDVPIDHLYFTATHTHSGMGGTIPGPVGNFALGGWNDTLVDQIAENTVLALKQALVGMDTVKIDFKKSHAGDFVTNRLIANDPVDPYMRQINLAQPNGITASLLTYSAHATCLSSRFMGLSGDYPFYLSKKMEKEQDLVIFAAGAVGSHRPKAPGNDIEGIRQYAFQLDSVLNRDTTSTKPLVGHAVLAGKLPIKLREPHFRISDNWRIRPWLFDWAIGDYPAHFDLVRIGNTLFISSSGEVSGVFYEDWEKQATAMGLNLIVTTFNGGYIGYITPDKYYQEDLYEVRDMNFYGPYNGAYFQELVSGLIELGAKP</sequence>
<keyword evidence="2" id="KW-1185">Reference proteome</keyword>
<protein>
    <submittedName>
        <fullName evidence="1">Alkaline ceramidase</fullName>
    </submittedName>
</protein>
<gene>
    <name evidence="1" type="ORF">G9Q97_19690</name>
</gene>
<reference evidence="1 2" key="1">
    <citation type="submission" date="2020-03" db="EMBL/GenBank/DDBJ databases">
        <title>Cyclobacterium plantarum sp. nov., a marine bacterium isolated from a coastal-marine wetland.</title>
        <authorList>
            <person name="Sanchez-Porro C."/>
            <person name="Ventosa A."/>
            <person name="Amoozegar M."/>
        </authorList>
    </citation>
    <scope>NUCLEOTIDE SEQUENCE [LARGE SCALE GENOMIC DNA]</scope>
    <source>
        <strain evidence="1 2">GBPx2</strain>
    </source>
</reference>
<dbReference type="Proteomes" id="UP000649799">
    <property type="component" value="Unassembled WGS sequence"/>
</dbReference>
<dbReference type="EMBL" id="JAANYN010000010">
    <property type="protein sequence ID" value="NHE59035.1"/>
    <property type="molecule type" value="Genomic_DNA"/>
</dbReference>
<evidence type="ECO:0000313" key="2">
    <source>
        <dbReference type="Proteomes" id="UP000649799"/>
    </source>
</evidence>
<organism evidence="1 2">
    <name type="scientific">Cyclobacterium plantarum</name>
    <dbReference type="NCBI Taxonomy" id="2716263"/>
    <lineage>
        <taxon>Bacteria</taxon>
        <taxon>Pseudomonadati</taxon>
        <taxon>Bacteroidota</taxon>
        <taxon>Cytophagia</taxon>
        <taxon>Cytophagales</taxon>
        <taxon>Cyclobacteriaceae</taxon>
        <taxon>Cyclobacterium</taxon>
    </lineage>
</organism>
<accession>A0ABX0HCH8</accession>
<proteinExistence type="predicted"/>
<dbReference type="RefSeq" id="WP_166150005.1">
    <property type="nucleotide sequence ID" value="NZ_JAANYN010000010.1"/>
</dbReference>
<name>A0ABX0HCH8_9BACT</name>